<dbReference type="OrthoDB" id="1933837at2759"/>
<evidence type="ECO:0000313" key="4">
    <source>
        <dbReference type="Proteomes" id="UP000236161"/>
    </source>
</evidence>
<organism evidence="3 4">
    <name type="scientific">Apostasia shenzhenica</name>
    <dbReference type="NCBI Taxonomy" id="1088818"/>
    <lineage>
        <taxon>Eukaryota</taxon>
        <taxon>Viridiplantae</taxon>
        <taxon>Streptophyta</taxon>
        <taxon>Embryophyta</taxon>
        <taxon>Tracheophyta</taxon>
        <taxon>Spermatophyta</taxon>
        <taxon>Magnoliopsida</taxon>
        <taxon>Liliopsida</taxon>
        <taxon>Asparagales</taxon>
        <taxon>Orchidaceae</taxon>
        <taxon>Apostasioideae</taxon>
        <taxon>Apostasia</taxon>
    </lineage>
</organism>
<feature type="coiled-coil region" evidence="1">
    <location>
        <begin position="112"/>
        <end position="139"/>
    </location>
</feature>
<protein>
    <submittedName>
        <fullName evidence="3">Uncharacterized protein</fullName>
    </submittedName>
</protein>
<feature type="compositionally biased region" description="Polar residues" evidence="2">
    <location>
        <begin position="57"/>
        <end position="69"/>
    </location>
</feature>
<feature type="region of interest" description="Disordered" evidence="2">
    <location>
        <begin position="46"/>
        <end position="69"/>
    </location>
</feature>
<keyword evidence="4" id="KW-1185">Reference proteome</keyword>
<feature type="region of interest" description="Disordered" evidence="2">
    <location>
        <begin position="1"/>
        <end position="29"/>
    </location>
</feature>
<gene>
    <name evidence="3" type="ORF">AXF42_Ash020197</name>
</gene>
<dbReference type="STRING" id="1088818.A0A2H9ZWY3"/>
<dbReference type="PANTHER" id="PTHR37371:SF1">
    <property type="entry name" value="KINESIN-LIKE PROTEIN"/>
    <property type="match status" value="1"/>
</dbReference>
<evidence type="ECO:0000256" key="1">
    <source>
        <dbReference type="SAM" id="Coils"/>
    </source>
</evidence>
<proteinExistence type="predicted"/>
<reference evidence="3 4" key="1">
    <citation type="journal article" date="2017" name="Nature">
        <title>The Apostasia genome and the evolution of orchids.</title>
        <authorList>
            <person name="Zhang G.Q."/>
            <person name="Liu K.W."/>
            <person name="Li Z."/>
            <person name="Lohaus R."/>
            <person name="Hsiao Y.Y."/>
            <person name="Niu S.C."/>
            <person name="Wang J.Y."/>
            <person name="Lin Y.C."/>
            <person name="Xu Q."/>
            <person name="Chen L.J."/>
            <person name="Yoshida K."/>
            <person name="Fujiwara S."/>
            <person name="Wang Z.W."/>
            <person name="Zhang Y.Q."/>
            <person name="Mitsuda N."/>
            <person name="Wang M."/>
            <person name="Liu G.H."/>
            <person name="Pecoraro L."/>
            <person name="Huang H.X."/>
            <person name="Xiao X.J."/>
            <person name="Lin M."/>
            <person name="Wu X.Y."/>
            <person name="Wu W.L."/>
            <person name="Chen Y.Y."/>
            <person name="Chang S.B."/>
            <person name="Sakamoto S."/>
            <person name="Ohme-Takagi M."/>
            <person name="Yagi M."/>
            <person name="Zeng S.J."/>
            <person name="Shen C.Y."/>
            <person name="Yeh C.M."/>
            <person name="Luo Y.B."/>
            <person name="Tsai W.C."/>
            <person name="Van de Peer Y."/>
            <person name="Liu Z.J."/>
        </authorList>
    </citation>
    <scope>NUCLEOTIDE SEQUENCE [LARGE SCALE GENOMIC DNA]</scope>
    <source>
        <strain evidence="4">cv. Shenzhen</strain>
        <tissue evidence="3">Stem</tissue>
    </source>
</reference>
<dbReference type="PANTHER" id="PTHR37371">
    <property type="entry name" value="OS08G0180400 PROTEIN"/>
    <property type="match status" value="1"/>
</dbReference>
<feature type="compositionally biased region" description="Low complexity" evidence="2">
    <location>
        <begin position="7"/>
        <end position="19"/>
    </location>
</feature>
<dbReference type="Proteomes" id="UP000236161">
    <property type="component" value="Unassembled WGS sequence"/>
</dbReference>
<dbReference type="EMBL" id="KZ453086">
    <property type="protein sequence ID" value="PKA47794.1"/>
    <property type="molecule type" value="Genomic_DNA"/>
</dbReference>
<name>A0A2H9ZWY3_9ASPA</name>
<evidence type="ECO:0000256" key="2">
    <source>
        <dbReference type="SAM" id="MobiDB-lite"/>
    </source>
</evidence>
<sequence>MEKRASSAKSLSKAKSRLSPFPSQSPEARSAKAYGFNLFASASTRKNIMSPSPGLRSPSTPAKQLSTVSDLRDLASSSLGSMKRKLDAGHSEVLKEFDASHARISKRFKMQTQACLQLAEEAEREYKKMSEKIDENIKAVKASYTEFMAEVQSSSSRACKVTIPGLAQAAEKAIDGLRSRYGVAANPS</sequence>
<dbReference type="AlphaFoldDB" id="A0A2H9ZWY3"/>
<accession>A0A2H9ZWY3</accession>
<evidence type="ECO:0000313" key="3">
    <source>
        <dbReference type="EMBL" id="PKA47794.1"/>
    </source>
</evidence>
<keyword evidence="1" id="KW-0175">Coiled coil</keyword>